<evidence type="ECO:0000313" key="2">
    <source>
        <dbReference type="Proteomes" id="UP000185891"/>
    </source>
</evidence>
<dbReference type="AlphaFoldDB" id="A0A1F5ELF0"/>
<gene>
    <name evidence="1" type="ORF">A3E89_02205</name>
</gene>
<keyword evidence="1" id="KW-0255">Endonuclease</keyword>
<dbReference type="Pfam" id="PF06300">
    <property type="entry name" value="Tsp45I"/>
    <property type="match status" value="1"/>
</dbReference>
<accession>A0A1F5ELF0</accession>
<keyword evidence="1" id="KW-0540">Nuclease</keyword>
<dbReference type="Proteomes" id="UP000185891">
    <property type="component" value="Unassembled WGS sequence"/>
</dbReference>
<sequence length="260" mass="29897">MNHWTKLSTEFANQRNYLDELFKVYPTIPEGIRDIDKPKWKAIEKAYNEKNKLELLDLLLSLDLFPIKDSYVAYLKRDPAAIGRNPATVGRLYGRLCELGLDKIWERCSEPKETNRQIGPLFRRWINKGVLGVPVLKLKEFLATKENAVLDASDREMMNFAKKHLNYNRDKGLDFVGRFNAKFVIGEAKFLTDFGGHQNAQFSDAISTLQAPGVKAIIVAILDGVLYIKGNNKMYKDITTTYSEYNIMSALLFREFLFQV</sequence>
<dbReference type="EMBL" id="MFAA01000040">
    <property type="protein sequence ID" value="OGD68228.1"/>
    <property type="molecule type" value="Genomic_DNA"/>
</dbReference>
<reference evidence="1 2" key="1">
    <citation type="journal article" date="2016" name="Nat. Commun.">
        <title>Thousands of microbial genomes shed light on interconnected biogeochemical processes in an aquifer system.</title>
        <authorList>
            <person name="Anantharaman K."/>
            <person name="Brown C.T."/>
            <person name="Hug L.A."/>
            <person name="Sharon I."/>
            <person name="Castelle C.J."/>
            <person name="Probst A.J."/>
            <person name="Thomas B.C."/>
            <person name="Singh A."/>
            <person name="Wilkins M.J."/>
            <person name="Karaoz U."/>
            <person name="Brodie E.L."/>
            <person name="Williams K.H."/>
            <person name="Hubbard S.S."/>
            <person name="Banfield J.F."/>
        </authorList>
    </citation>
    <scope>NUCLEOTIDE SEQUENCE [LARGE SCALE GENOMIC DNA]</scope>
</reference>
<dbReference type="GO" id="GO:0004519">
    <property type="term" value="F:endonuclease activity"/>
    <property type="evidence" value="ECO:0007669"/>
    <property type="project" value="UniProtKB-KW"/>
</dbReference>
<dbReference type="InterPro" id="IPR010443">
    <property type="entry name" value="Restrct_endonuc_II_Tsp45I"/>
</dbReference>
<evidence type="ECO:0000313" key="1">
    <source>
        <dbReference type="EMBL" id="OGD68228.1"/>
    </source>
</evidence>
<proteinExistence type="predicted"/>
<keyword evidence="1" id="KW-0378">Hydrolase</keyword>
<protein>
    <submittedName>
        <fullName evidence="1">Restriction endonuclease</fullName>
    </submittedName>
</protein>
<comment type="caution">
    <text evidence="1">The sequence shown here is derived from an EMBL/GenBank/DDBJ whole genome shotgun (WGS) entry which is preliminary data.</text>
</comment>
<name>A0A1F5ELF0_9BACT</name>
<organism evidence="1 2">
    <name type="scientific">Candidatus Campbellbacteria bacterium RIFCSPHIGHO2_12_FULL_35_10</name>
    <dbReference type="NCBI Taxonomy" id="1797578"/>
    <lineage>
        <taxon>Bacteria</taxon>
        <taxon>Candidatus Campbelliibacteriota</taxon>
    </lineage>
</organism>